<organism evidence="2 3">
    <name type="scientific">Orientia tsutsugamushi</name>
    <name type="common">Rickettsia tsutsugamushi</name>
    <dbReference type="NCBI Taxonomy" id="784"/>
    <lineage>
        <taxon>Bacteria</taxon>
        <taxon>Pseudomonadati</taxon>
        <taxon>Pseudomonadota</taxon>
        <taxon>Alphaproteobacteria</taxon>
        <taxon>Rickettsiales</taxon>
        <taxon>Rickettsiaceae</taxon>
        <taxon>Rickettsieae</taxon>
        <taxon>Orientia</taxon>
    </lineage>
</organism>
<evidence type="ECO:0000313" key="3">
    <source>
        <dbReference type="Proteomes" id="UP000244992"/>
    </source>
</evidence>
<keyword evidence="1" id="KW-0812">Transmembrane</keyword>
<name>A0A2U3RFJ9_ORITS</name>
<dbReference type="EMBL" id="LS398550">
    <property type="protein sequence ID" value="SPR12004.1"/>
    <property type="molecule type" value="Genomic_DNA"/>
</dbReference>
<dbReference type="Proteomes" id="UP000244992">
    <property type="component" value="Chromosome I"/>
</dbReference>
<keyword evidence="1" id="KW-1133">Transmembrane helix</keyword>
<proteinExistence type="predicted"/>
<gene>
    <name evidence="2" type="ORF">KATO_01974</name>
</gene>
<accession>A0A2U3RFJ9</accession>
<feature type="transmembrane region" description="Helical" evidence="1">
    <location>
        <begin position="6"/>
        <end position="24"/>
    </location>
</feature>
<protein>
    <submittedName>
        <fullName evidence="2">Uncharacterized protein</fullName>
    </submittedName>
</protein>
<evidence type="ECO:0000256" key="1">
    <source>
        <dbReference type="SAM" id="Phobius"/>
    </source>
</evidence>
<dbReference type="AlphaFoldDB" id="A0A2U3RFJ9"/>
<evidence type="ECO:0000313" key="2">
    <source>
        <dbReference type="EMBL" id="SPR12004.1"/>
    </source>
</evidence>
<sequence>MLVNLMTLLSLFLYSNFIVIDYSYEFKTFKLRYYYAWCNAEIGVLWPEPAIEVLYKNSYISHEFKAAQNFRI</sequence>
<reference evidence="3" key="1">
    <citation type="submission" date="2018-03" db="EMBL/GenBank/DDBJ databases">
        <authorList>
            <person name="Batty M. E."/>
            <person name="Batty M E."/>
        </authorList>
    </citation>
    <scope>NUCLEOTIDE SEQUENCE [LARGE SCALE GENOMIC DNA]</scope>
</reference>
<keyword evidence="1" id="KW-0472">Membrane</keyword>